<dbReference type="SUPFAM" id="SSF102215">
    <property type="entry name" value="Creatininase"/>
    <property type="match status" value="1"/>
</dbReference>
<protein>
    <submittedName>
        <fullName evidence="7">Creatininase family protein</fullName>
    </submittedName>
</protein>
<dbReference type="EMBL" id="CP130319">
    <property type="protein sequence ID" value="WNR42976.1"/>
    <property type="molecule type" value="Genomic_DNA"/>
</dbReference>
<dbReference type="Proteomes" id="UP001304650">
    <property type="component" value="Chromosome"/>
</dbReference>
<evidence type="ECO:0000256" key="6">
    <source>
        <dbReference type="SAM" id="MobiDB-lite"/>
    </source>
</evidence>
<organism evidence="7 8">
    <name type="scientific">Paenibacillus roseopurpureus</name>
    <dbReference type="NCBI Taxonomy" id="2918901"/>
    <lineage>
        <taxon>Bacteria</taxon>
        <taxon>Bacillati</taxon>
        <taxon>Bacillota</taxon>
        <taxon>Bacilli</taxon>
        <taxon>Bacillales</taxon>
        <taxon>Paenibacillaceae</taxon>
        <taxon>Paenibacillus</taxon>
    </lineage>
</organism>
<keyword evidence="3" id="KW-0378">Hydrolase</keyword>
<dbReference type="AlphaFoldDB" id="A0AA96LKX0"/>
<reference evidence="7" key="1">
    <citation type="submission" date="2022-02" db="EMBL/GenBank/DDBJ databases">
        <title>Paenibacillus sp. MBLB1832 Whole Genome Shotgun Sequencing.</title>
        <authorList>
            <person name="Hwang C.Y."/>
            <person name="Cho E.-S."/>
            <person name="Seo M.-J."/>
        </authorList>
    </citation>
    <scope>NUCLEOTIDE SEQUENCE</scope>
    <source>
        <strain evidence="7">MBLB1832</strain>
    </source>
</reference>
<dbReference type="GO" id="GO:0009231">
    <property type="term" value="P:riboflavin biosynthetic process"/>
    <property type="evidence" value="ECO:0007669"/>
    <property type="project" value="TreeGrafter"/>
</dbReference>
<comment type="similarity">
    <text evidence="5">Belongs to the creatininase superfamily.</text>
</comment>
<dbReference type="KEGG" id="proo:MJB10_17870"/>
<evidence type="ECO:0000256" key="5">
    <source>
        <dbReference type="ARBA" id="ARBA00024029"/>
    </source>
</evidence>
<dbReference type="InterPro" id="IPR003785">
    <property type="entry name" value="Creatininase/forma_Hydrolase"/>
</dbReference>
<dbReference type="Gene3D" id="3.40.50.10310">
    <property type="entry name" value="Creatininase"/>
    <property type="match status" value="1"/>
</dbReference>
<keyword evidence="2" id="KW-0479">Metal-binding</keyword>
<keyword evidence="4" id="KW-0862">Zinc</keyword>
<comment type="cofactor">
    <cofactor evidence="1">
        <name>Zn(2+)</name>
        <dbReference type="ChEBI" id="CHEBI:29105"/>
    </cofactor>
</comment>
<dbReference type="RefSeq" id="WP_314796860.1">
    <property type="nucleotide sequence ID" value="NZ_CP130319.1"/>
</dbReference>
<dbReference type="Pfam" id="PF02633">
    <property type="entry name" value="Creatininase"/>
    <property type="match status" value="1"/>
</dbReference>
<gene>
    <name evidence="7" type="ORF">MJB10_17870</name>
</gene>
<evidence type="ECO:0000313" key="7">
    <source>
        <dbReference type="EMBL" id="WNR42976.1"/>
    </source>
</evidence>
<dbReference type="InterPro" id="IPR024087">
    <property type="entry name" value="Creatininase-like_sf"/>
</dbReference>
<evidence type="ECO:0000256" key="3">
    <source>
        <dbReference type="ARBA" id="ARBA00022801"/>
    </source>
</evidence>
<keyword evidence="8" id="KW-1185">Reference proteome</keyword>
<dbReference type="GO" id="GO:0016811">
    <property type="term" value="F:hydrolase activity, acting on carbon-nitrogen (but not peptide) bonds, in linear amides"/>
    <property type="evidence" value="ECO:0007669"/>
    <property type="project" value="TreeGrafter"/>
</dbReference>
<feature type="region of interest" description="Disordered" evidence="6">
    <location>
        <begin position="262"/>
        <end position="289"/>
    </location>
</feature>
<evidence type="ECO:0000313" key="8">
    <source>
        <dbReference type="Proteomes" id="UP001304650"/>
    </source>
</evidence>
<accession>A0AA96LKX0</accession>
<evidence type="ECO:0000256" key="2">
    <source>
        <dbReference type="ARBA" id="ARBA00022723"/>
    </source>
</evidence>
<evidence type="ECO:0000256" key="4">
    <source>
        <dbReference type="ARBA" id="ARBA00022833"/>
    </source>
</evidence>
<sequence length="289" mass="32492">MSSEVLWAKLYPKEWRERFQAAPIVYLPLGLCEPHGQIAVFGLDLIKAEYICEKAARGAGGIVAPSLGYHIHESGYHARWLEEQIGEENPRMTGMPPHVMLYFFLYQLRAFVNAGFKAIVVLSGHGGGNQADFQRAAGIFMAQFPVRIWVGTDGDLVKGHFKADHAGQFEISQLMNIDPTLVNMGRTQLEGEPNSGAKFARADNAFEASEMLGASINEACITRLRQVAEDLLVQARDISTDSITYDEIEHLWRALQKSKSEWVTSRPREGQKSVSQSSQWKRHEYPYTY</sequence>
<dbReference type="PANTHER" id="PTHR35005:SF1">
    <property type="entry name" value="2-AMINO-5-FORMYLAMINO-6-RIBOSYLAMINOPYRIMIDIN-4(3H)-ONE 5'-MONOPHOSPHATE DEFORMYLASE"/>
    <property type="match status" value="1"/>
</dbReference>
<dbReference type="PANTHER" id="PTHR35005">
    <property type="entry name" value="3-DEHYDRO-SCYLLO-INOSOSE HYDROLASE"/>
    <property type="match status" value="1"/>
</dbReference>
<name>A0AA96LKX0_9BACL</name>
<evidence type="ECO:0000256" key="1">
    <source>
        <dbReference type="ARBA" id="ARBA00001947"/>
    </source>
</evidence>
<proteinExistence type="inferred from homology"/>
<dbReference type="GO" id="GO:0046872">
    <property type="term" value="F:metal ion binding"/>
    <property type="evidence" value="ECO:0007669"/>
    <property type="project" value="UniProtKB-KW"/>
</dbReference>